<dbReference type="AlphaFoldDB" id="A0A1H8AUY3"/>
<proteinExistence type="predicted"/>
<dbReference type="RefSeq" id="WP_092753285.1">
    <property type="nucleotide sequence ID" value="NZ_FOCG01000001.1"/>
</dbReference>
<evidence type="ECO:0000256" key="1">
    <source>
        <dbReference type="SAM" id="Coils"/>
    </source>
</evidence>
<keyword evidence="3" id="KW-1185">Reference proteome</keyword>
<dbReference type="STRING" id="474960.SAMN05216180_1558"/>
<name>A0A1H8AUY3_9FIRM</name>
<accession>A0A1H8AUY3</accession>
<organism evidence="2 3">
    <name type="scientific">Hydrogenoanaerobacterium saccharovorans</name>
    <dbReference type="NCBI Taxonomy" id="474960"/>
    <lineage>
        <taxon>Bacteria</taxon>
        <taxon>Bacillati</taxon>
        <taxon>Bacillota</taxon>
        <taxon>Clostridia</taxon>
        <taxon>Eubacteriales</taxon>
        <taxon>Oscillospiraceae</taxon>
        <taxon>Hydrogenoanaerobacterium</taxon>
    </lineage>
</organism>
<gene>
    <name evidence="2" type="ORF">SAMN05216180_1558</name>
</gene>
<protein>
    <submittedName>
        <fullName evidence="2">Uncharacterized protein</fullName>
    </submittedName>
</protein>
<reference evidence="2 3" key="1">
    <citation type="submission" date="2016-10" db="EMBL/GenBank/DDBJ databases">
        <authorList>
            <person name="de Groot N.N."/>
        </authorList>
    </citation>
    <scope>NUCLEOTIDE SEQUENCE [LARGE SCALE GENOMIC DNA]</scope>
    <source>
        <strain evidence="2 3">CGMCC 1.5070</strain>
    </source>
</reference>
<keyword evidence="1" id="KW-0175">Coiled coil</keyword>
<feature type="coiled-coil region" evidence="1">
    <location>
        <begin position="6"/>
        <end position="33"/>
    </location>
</feature>
<evidence type="ECO:0000313" key="2">
    <source>
        <dbReference type="EMBL" id="SEM74530.1"/>
    </source>
</evidence>
<dbReference type="Proteomes" id="UP000199158">
    <property type="component" value="Unassembled WGS sequence"/>
</dbReference>
<evidence type="ECO:0000313" key="3">
    <source>
        <dbReference type="Proteomes" id="UP000199158"/>
    </source>
</evidence>
<dbReference type="EMBL" id="FOCG01000001">
    <property type="protein sequence ID" value="SEM74530.1"/>
    <property type="molecule type" value="Genomic_DNA"/>
</dbReference>
<sequence>MTEYNIAELVKENYELKARMNELNEVIVKLNLQLYNSSNETYIPAINQRTLFCDFYKSG</sequence>